<evidence type="ECO:0000313" key="5">
    <source>
        <dbReference type="EMBL" id="CAA0813470.1"/>
    </source>
</evidence>
<reference evidence="5" key="1">
    <citation type="submission" date="2019-12" db="EMBL/GenBank/DDBJ databases">
        <authorList>
            <person name="Scholes J."/>
        </authorList>
    </citation>
    <scope>NUCLEOTIDE SEQUENCE</scope>
</reference>
<evidence type="ECO:0000313" key="6">
    <source>
        <dbReference type="Proteomes" id="UP001153555"/>
    </source>
</evidence>
<dbReference type="PROSITE" id="PS51523">
    <property type="entry name" value="ZF_HD_DIMER"/>
    <property type="match status" value="2"/>
</dbReference>
<proteinExistence type="predicted"/>
<dbReference type="GO" id="GO:0003700">
    <property type="term" value="F:DNA-binding transcription factor activity"/>
    <property type="evidence" value="ECO:0007669"/>
    <property type="project" value="TreeGrafter"/>
</dbReference>
<dbReference type="OrthoDB" id="904763at2759"/>
<organism evidence="5 6">
    <name type="scientific">Striga hermonthica</name>
    <name type="common">Purple witchweed</name>
    <name type="synonym">Buchnera hermonthica</name>
    <dbReference type="NCBI Taxonomy" id="68872"/>
    <lineage>
        <taxon>Eukaryota</taxon>
        <taxon>Viridiplantae</taxon>
        <taxon>Streptophyta</taxon>
        <taxon>Embryophyta</taxon>
        <taxon>Tracheophyta</taxon>
        <taxon>Spermatophyta</taxon>
        <taxon>Magnoliopsida</taxon>
        <taxon>eudicotyledons</taxon>
        <taxon>Gunneridae</taxon>
        <taxon>Pentapetalae</taxon>
        <taxon>asterids</taxon>
        <taxon>lamiids</taxon>
        <taxon>Lamiales</taxon>
        <taxon>Orobanchaceae</taxon>
        <taxon>Buchnereae</taxon>
        <taxon>Striga</taxon>
    </lineage>
</organism>
<accession>A0A9N7MRN4</accession>
<dbReference type="GO" id="GO:0050793">
    <property type="term" value="P:regulation of developmental process"/>
    <property type="evidence" value="ECO:0007669"/>
    <property type="project" value="TreeGrafter"/>
</dbReference>
<protein>
    <submittedName>
        <fullName evidence="5">Mini zinc finger protein 2</fullName>
    </submittedName>
</protein>
<feature type="domain" description="ZF-HD dimerization-type" evidence="4">
    <location>
        <begin position="4"/>
        <end position="47"/>
    </location>
</feature>
<sequence length="107" mass="12049">MADPPECCKSHAHMDGKIDGCQQFMVGWRDPSDCRICGCHRNFHRKPERPVKYETVVVYTKCQKIHNFKFQSTVDGCQEFIPKDDTTAAAAGLTCAACGCHKGFHRN</sequence>
<dbReference type="Proteomes" id="UP001153555">
    <property type="component" value="Unassembled WGS sequence"/>
</dbReference>
<gene>
    <name evidence="5" type="ORF">SHERM_14029</name>
</gene>
<dbReference type="EMBL" id="CACSLK010011313">
    <property type="protein sequence ID" value="CAA0813470.1"/>
    <property type="molecule type" value="Genomic_DNA"/>
</dbReference>
<keyword evidence="6" id="KW-1185">Reference proteome</keyword>
<evidence type="ECO:0000256" key="3">
    <source>
        <dbReference type="ARBA" id="ARBA00022833"/>
    </source>
</evidence>
<evidence type="ECO:0000256" key="2">
    <source>
        <dbReference type="ARBA" id="ARBA00022771"/>
    </source>
</evidence>
<dbReference type="PANTHER" id="PTHR31948:SF148">
    <property type="entry name" value="MINI ZINC FINGER PROTEIN 3"/>
    <property type="match status" value="1"/>
</dbReference>
<dbReference type="GO" id="GO:0008270">
    <property type="term" value="F:zinc ion binding"/>
    <property type="evidence" value="ECO:0007669"/>
    <property type="project" value="UniProtKB-KW"/>
</dbReference>
<evidence type="ECO:0000256" key="1">
    <source>
        <dbReference type="ARBA" id="ARBA00022723"/>
    </source>
</evidence>
<feature type="domain" description="ZF-HD dimerization-type" evidence="4">
    <location>
        <begin position="59"/>
        <end position="107"/>
    </location>
</feature>
<keyword evidence="3" id="KW-0862">Zinc</keyword>
<dbReference type="PANTHER" id="PTHR31948">
    <property type="entry name" value="ZINC-FINGER HOMEODOMAIN PROTEIN 2"/>
    <property type="match status" value="1"/>
</dbReference>
<dbReference type="GO" id="GO:0005634">
    <property type="term" value="C:nucleus"/>
    <property type="evidence" value="ECO:0007669"/>
    <property type="project" value="TreeGrafter"/>
</dbReference>
<keyword evidence="2" id="KW-0863">Zinc-finger</keyword>
<dbReference type="InterPro" id="IPR006456">
    <property type="entry name" value="ZF_HD_homeobox_Cys/His_dimer"/>
</dbReference>
<comment type="caution">
    <text evidence="5">The sequence shown here is derived from an EMBL/GenBank/DDBJ whole genome shotgun (WGS) entry which is preliminary data.</text>
</comment>
<dbReference type="GO" id="GO:0000976">
    <property type="term" value="F:transcription cis-regulatory region binding"/>
    <property type="evidence" value="ECO:0007669"/>
    <property type="project" value="TreeGrafter"/>
</dbReference>
<keyword evidence="1" id="KW-0479">Metal-binding</keyword>
<name>A0A9N7MRN4_STRHE</name>
<dbReference type="AlphaFoldDB" id="A0A9N7MRN4"/>
<evidence type="ECO:0000259" key="4">
    <source>
        <dbReference type="PROSITE" id="PS51523"/>
    </source>
</evidence>
<dbReference type="Pfam" id="PF04770">
    <property type="entry name" value="ZF-HD_dimer"/>
    <property type="match status" value="2"/>
</dbReference>